<gene>
    <name evidence="3" type="ORF">DC094_19865</name>
</gene>
<dbReference type="InterPro" id="IPR028994">
    <property type="entry name" value="Integrin_alpha_N"/>
</dbReference>
<evidence type="ECO:0000256" key="1">
    <source>
        <dbReference type="SAM" id="Phobius"/>
    </source>
</evidence>
<dbReference type="AlphaFoldDB" id="A0A2V1GRN5"/>
<sequence length="595" mass="62990">MLLNQMVRGYQIILLASGMINANAALAQQNKPDLMVSQWADVITAEVGNDFTATYHVTVKGGGAANLGEHELTITLQGDLKYDVLGAPCNDSGVNPGITLVCTTSNEYLNIQIMPLSAGEVISKASIAAVEAEVLLGNNYSEMIVHSVALGAVISEPSQEIDYQPINYAFTYDVDGINGQDLIVLSDNAGETYLNNGAGEFELAPDYQYIFTAVASDVTGLVIGNIDPADAATEFTFSTGEDNNFLAYKLNISPVQQLISHHGKTIIIPANTPIFQSAISLIATGASDGLDSHDIQLVDFASENSKSSVATDLLIANAGTDQSGIYLNKNGIYASVFNDTDELGARDSRKIAAVDLNNDSLLDIVIANFNGPNQIHFAANGNLPWLDLTRFENETLLGDANGLTTDFVVGEFGGPVDTSGESLIDLVFVESGGSSGEIGRLDQLSLLINQNDGEFMDPDVIARSNGIESVHSVDVDSNGTTDLLLHNLDGSNQLYLNFGQNLTKSIFALETDPDSILLPLDLNNDGLLDVITASKTGGGIKVYLTDQPSGGALLIGGAEQALVAPYGGGGGVLWWAVVALLIVLSLRIYQRKLVH</sequence>
<keyword evidence="4" id="KW-1185">Reference proteome</keyword>
<accession>A0A2V1GRN5</accession>
<dbReference type="Proteomes" id="UP000244906">
    <property type="component" value="Unassembled WGS sequence"/>
</dbReference>
<proteinExistence type="predicted"/>
<organism evidence="3 4">
    <name type="scientific">Pelagibaculum spongiae</name>
    <dbReference type="NCBI Taxonomy" id="2080658"/>
    <lineage>
        <taxon>Bacteria</taxon>
        <taxon>Pseudomonadati</taxon>
        <taxon>Pseudomonadota</taxon>
        <taxon>Gammaproteobacteria</taxon>
        <taxon>Oceanospirillales</taxon>
        <taxon>Pelagibaculum</taxon>
    </lineage>
</organism>
<protein>
    <recommendedName>
        <fullName evidence="5">VCBS repeat-containing protein</fullName>
    </recommendedName>
</protein>
<comment type="caution">
    <text evidence="3">The sequence shown here is derived from an EMBL/GenBank/DDBJ whole genome shotgun (WGS) entry which is preliminary data.</text>
</comment>
<evidence type="ECO:0000313" key="3">
    <source>
        <dbReference type="EMBL" id="PVZ64324.1"/>
    </source>
</evidence>
<feature type="transmembrane region" description="Helical" evidence="1">
    <location>
        <begin position="572"/>
        <end position="589"/>
    </location>
</feature>
<keyword evidence="1" id="KW-1133">Transmembrane helix</keyword>
<dbReference type="PANTHER" id="PTHR44103:SF1">
    <property type="entry name" value="PROPROTEIN CONVERTASE P"/>
    <property type="match status" value="1"/>
</dbReference>
<feature type="chain" id="PRO_5016060314" description="VCBS repeat-containing protein" evidence="2">
    <location>
        <begin position="28"/>
        <end position="595"/>
    </location>
</feature>
<keyword evidence="2" id="KW-0732">Signal</keyword>
<evidence type="ECO:0008006" key="5">
    <source>
        <dbReference type="Google" id="ProtNLM"/>
    </source>
</evidence>
<reference evidence="3 4" key="1">
    <citation type="submission" date="2018-04" db="EMBL/GenBank/DDBJ databases">
        <title>Thalassorhabdus spongiae gen. nov., sp. nov., isolated from a marine sponge in South-West Iceland.</title>
        <authorList>
            <person name="Knobloch S."/>
            <person name="Daussin A."/>
            <person name="Johannsson R."/>
            <person name="Marteinsson V.T."/>
        </authorList>
    </citation>
    <scope>NUCLEOTIDE SEQUENCE [LARGE SCALE GENOMIC DNA]</scope>
    <source>
        <strain evidence="3 4">Hp12</strain>
    </source>
</reference>
<evidence type="ECO:0000256" key="2">
    <source>
        <dbReference type="SAM" id="SignalP"/>
    </source>
</evidence>
<keyword evidence="1" id="KW-0812">Transmembrane</keyword>
<dbReference type="EMBL" id="QDDL01000013">
    <property type="protein sequence ID" value="PVZ64324.1"/>
    <property type="molecule type" value="Genomic_DNA"/>
</dbReference>
<name>A0A2V1GRN5_9GAMM</name>
<dbReference type="SUPFAM" id="SSF69318">
    <property type="entry name" value="Integrin alpha N-terminal domain"/>
    <property type="match status" value="1"/>
</dbReference>
<feature type="signal peptide" evidence="2">
    <location>
        <begin position="1"/>
        <end position="27"/>
    </location>
</feature>
<keyword evidence="1" id="KW-0472">Membrane</keyword>
<evidence type="ECO:0000313" key="4">
    <source>
        <dbReference type="Proteomes" id="UP000244906"/>
    </source>
</evidence>
<dbReference type="PANTHER" id="PTHR44103">
    <property type="entry name" value="PROPROTEIN CONVERTASE P"/>
    <property type="match status" value="1"/>
</dbReference>